<dbReference type="RefSeq" id="WP_072363373.1">
    <property type="nucleotide sequence ID" value="NZ_CP139972.1"/>
</dbReference>
<dbReference type="EMBL" id="CP140154">
    <property type="protein sequence ID" value="WQG90344.1"/>
    <property type="molecule type" value="Genomic_DNA"/>
</dbReference>
<reference evidence="2 4" key="2">
    <citation type="submission" date="2023-11" db="EMBL/GenBank/DDBJ databases">
        <title>MicrobeMod: A computational toolkit for identifying prokaryotic methylation and restriction-modification with nanopore sequencing.</title>
        <authorList>
            <person name="Crits-Christoph A."/>
            <person name="Kang S.C."/>
            <person name="Lee H."/>
            <person name="Ostrov N."/>
        </authorList>
    </citation>
    <scope>NUCLEOTIDE SEQUENCE [LARGE SCALE GENOMIC DNA]</scope>
    <source>
        <strain evidence="2 4">ATCC 23090</strain>
    </source>
</reference>
<organism evidence="1 3">
    <name type="scientific">Chitinophaga sancti</name>
    <dbReference type="NCBI Taxonomy" id="1004"/>
    <lineage>
        <taxon>Bacteria</taxon>
        <taxon>Pseudomonadati</taxon>
        <taxon>Bacteroidota</taxon>
        <taxon>Chitinophagia</taxon>
        <taxon>Chitinophagales</taxon>
        <taxon>Chitinophagaceae</taxon>
        <taxon>Chitinophaga</taxon>
    </lineage>
</organism>
<gene>
    <name evidence="1" type="ORF">SAMN05661012_04386</name>
    <name evidence="2" type="ORF">SR876_02460</name>
</gene>
<accession>A0A1K1RWT2</accession>
<evidence type="ECO:0000313" key="2">
    <source>
        <dbReference type="EMBL" id="WQG90344.1"/>
    </source>
</evidence>
<evidence type="ECO:0000313" key="3">
    <source>
        <dbReference type="Proteomes" id="UP000183788"/>
    </source>
</evidence>
<dbReference type="InterPro" id="IPR025345">
    <property type="entry name" value="DUF4249"/>
</dbReference>
<protein>
    <submittedName>
        <fullName evidence="2">DUF4249 family protein</fullName>
    </submittedName>
</protein>
<name>A0A1K1RWT2_9BACT</name>
<dbReference type="Proteomes" id="UP001326715">
    <property type="component" value="Chromosome"/>
</dbReference>
<dbReference type="EMBL" id="FPIZ01000015">
    <property type="protein sequence ID" value="SFW76635.1"/>
    <property type="molecule type" value="Genomic_DNA"/>
</dbReference>
<reference evidence="1 3" key="1">
    <citation type="submission" date="2016-11" db="EMBL/GenBank/DDBJ databases">
        <authorList>
            <person name="Jaros S."/>
            <person name="Januszkiewicz K."/>
            <person name="Wedrychowicz H."/>
        </authorList>
    </citation>
    <scope>NUCLEOTIDE SEQUENCE [LARGE SCALE GENOMIC DNA]</scope>
    <source>
        <strain evidence="1 3">DSM 784</strain>
    </source>
</reference>
<dbReference type="PROSITE" id="PS51257">
    <property type="entry name" value="PROKAR_LIPOPROTEIN"/>
    <property type="match status" value="1"/>
</dbReference>
<dbReference type="Proteomes" id="UP000183788">
    <property type="component" value="Unassembled WGS sequence"/>
</dbReference>
<sequence length="259" mass="28936">MKTIFTAIFIILLLSACTKTLDIKLRSTEPKIVIQGNVTNSGGPYYIRINKTVDFDANNEYPPVVNATVSVLDSNTRRVDYYKYTGVNGYYISNNLFGQVGHTYKLTVTVDGETYTASSTMPNFVGINQLDFVQTKILNKTRILPQVTFTDPAYEKNYYVFSLAVNNVTYKAFYAVDDRLTDGNEMVQQLYMDSSYIQKRDFVTVILSSVDKNVYNYFNVLQANSGASPTTPSNPPSNISNGAYGYFGAEAVSMVSQSF</sequence>
<evidence type="ECO:0000313" key="4">
    <source>
        <dbReference type="Proteomes" id="UP001326715"/>
    </source>
</evidence>
<dbReference type="AlphaFoldDB" id="A0A1K1RWT2"/>
<dbReference type="STRING" id="1004.SAMN05661012_04386"/>
<dbReference type="Pfam" id="PF14054">
    <property type="entry name" value="DUF4249"/>
    <property type="match status" value="1"/>
</dbReference>
<evidence type="ECO:0000313" key="1">
    <source>
        <dbReference type="EMBL" id="SFW76635.1"/>
    </source>
</evidence>
<proteinExistence type="predicted"/>
<keyword evidence="4" id="KW-1185">Reference proteome</keyword>